<dbReference type="AlphaFoldDB" id="A0A1H4DVI5"/>
<dbReference type="STRING" id="89524.SAMN05444370_11168"/>
<evidence type="ECO:0000256" key="1">
    <source>
        <dbReference type="SAM" id="SignalP"/>
    </source>
</evidence>
<evidence type="ECO:0000313" key="3">
    <source>
        <dbReference type="Proteomes" id="UP000198703"/>
    </source>
</evidence>
<keyword evidence="1" id="KW-0732">Signal</keyword>
<sequence>MKTIVLAAAVAAFAGAAFAQCSGYSPKSAQTPIVETPTVGS</sequence>
<reference evidence="2 3" key="1">
    <citation type="submission" date="2016-10" db="EMBL/GenBank/DDBJ databases">
        <authorList>
            <person name="de Groot N.N."/>
        </authorList>
    </citation>
    <scope>NUCLEOTIDE SEQUENCE [LARGE SCALE GENOMIC DNA]</scope>
    <source>
        <strain evidence="2 3">DSM 15345</strain>
    </source>
</reference>
<organism evidence="2 3">
    <name type="scientific">Rubrimonas cliftonensis</name>
    <dbReference type="NCBI Taxonomy" id="89524"/>
    <lineage>
        <taxon>Bacteria</taxon>
        <taxon>Pseudomonadati</taxon>
        <taxon>Pseudomonadota</taxon>
        <taxon>Alphaproteobacteria</taxon>
        <taxon>Rhodobacterales</taxon>
        <taxon>Paracoccaceae</taxon>
        <taxon>Rubrimonas</taxon>
    </lineage>
</organism>
<keyword evidence="3" id="KW-1185">Reference proteome</keyword>
<feature type="chain" id="PRO_5011616146" description="Lipoprotein-attachment site-containing protein" evidence="1">
    <location>
        <begin position="20"/>
        <end position="41"/>
    </location>
</feature>
<evidence type="ECO:0008006" key="4">
    <source>
        <dbReference type="Google" id="ProtNLM"/>
    </source>
</evidence>
<gene>
    <name evidence="2" type="ORF">SAMN05444370_11168</name>
</gene>
<feature type="signal peptide" evidence="1">
    <location>
        <begin position="1"/>
        <end position="19"/>
    </location>
</feature>
<name>A0A1H4DVI5_9RHOB</name>
<evidence type="ECO:0000313" key="2">
    <source>
        <dbReference type="EMBL" id="SEA76783.1"/>
    </source>
</evidence>
<dbReference type="RefSeq" id="WP_281243543.1">
    <property type="nucleotide sequence ID" value="NZ_FNQM01000011.1"/>
</dbReference>
<dbReference type="Proteomes" id="UP000198703">
    <property type="component" value="Unassembled WGS sequence"/>
</dbReference>
<proteinExistence type="predicted"/>
<accession>A0A1H4DVI5</accession>
<protein>
    <recommendedName>
        <fullName evidence="4">Lipoprotein-attachment site-containing protein</fullName>
    </recommendedName>
</protein>
<dbReference type="EMBL" id="FNQM01000011">
    <property type="protein sequence ID" value="SEA76783.1"/>
    <property type="molecule type" value="Genomic_DNA"/>
</dbReference>